<gene>
    <name evidence="1" type="ORF">CALMAC_LOCUS6104</name>
</gene>
<proteinExistence type="predicted"/>
<organism evidence="1 2">
    <name type="scientific">Callosobruchus maculatus</name>
    <name type="common">Southern cowpea weevil</name>
    <name type="synonym">Pulse bruchid</name>
    <dbReference type="NCBI Taxonomy" id="64391"/>
    <lineage>
        <taxon>Eukaryota</taxon>
        <taxon>Metazoa</taxon>
        <taxon>Ecdysozoa</taxon>
        <taxon>Arthropoda</taxon>
        <taxon>Hexapoda</taxon>
        <taxon>Insecta</taxon>
        <taxon>Pterygota</taxon>
        <taxon>Neoptera</taxon>
        <taxon>Endopterygota</taxon>
        <taxon>Coleoptera</taxon>
        <taxon>Polyphaga</taxon>
        <taxon>Cucujiformia</taxon>
        <taxon>Chrysomeloidea</taxon>
        <taxon>Chrysomelidae</taxon>
        <taxon>Bruchinae</taxon>
        <taxon>Bruchini</taxon>
        <taxon>Callosobruchus</taxon>
    </lineage>
</organism>
<reference evidence="1 2" key="1">
    <citation type="submission" date="2019-01" db="EMBL/GenBank/DDBJ databases">
        <authorList>
            <person name="Sayadi A."/>
        </authorList>
    </citation>
    <scope>NUCLEOTIDE SEQUENCE [LARGE SCALE GENOMIC DNA]</scope>
</reference>
<sequence>MFQNALRFVAQFELHRRNMFLNLLYAGYSAGVDTLRRRQHKWMTSSGAV</sequence>
<dbReference type="EMBL" id="CAACVG010006945">
    <property type="protein sequence ID" value="VEN42714.1"/>
    <property type="molecule type" value="Genomic_DNA"/>
</dbReference>
<evidence type="ECO:0000313" key="1">
    <source>
        <dbReference type="EMBL" id="VEN42714.1"/>
    </source>
</evidence>
<protein>
    <submittedName>
        <fullName evidence="1">Uncharacterized protein</fullName>
    </submittedName>
</protein>
<keyword evidence="2" id="KW-1185">Reference proteome</keyword>
<accession>A0A653C4C8</accession>
<evidence type="ECO:0000313" key="2">
    <source>
        <dbReference type="Proteomes" id="UP000410492"/>
    </source>
</evidence>
<name>A0A653C4C8_CALMS</name>
<dbReference type="Proteomes" id="UP000410492">
    <property type="component" value="Unassembled WGS sequence"/>
</dbReference>
<dbReference type="OrthoDB" id="27389at2759"/>
<dbReference type="AlphaFoldDB" id="A0A653C4C8"/>